<name>A0A150PHC3_SORCE</name>
<dbReference type="GO" id="GO:1903805">
    <property type="term" value="P:L-valine import across plasma membrane"/>
    <property type="evidence" value="ECO:0007669"/>
    <property type="project" value="TreeGrafter"/>
</dbReference>
<dbReference type="Proteomes" id="UP000075604">
    <property type="component" value="Unassembled WGS sequence"/>
</dbReference>
<accession>A0A150PHC3</accession>
<dbReference type="AlphaFoldDB" id="A0A150PHC3"/>
<comment type="caution">
    <text evidence="5">The sequence shown here is derived from an EMBL/GenBank/DDBJ whole genome shotgun (WGS) entry which is preliminary data.</text>
</comment>
<dbReference type="InterPro" id="IPR032823">
    <property type="entry name" value="BCA_ABC_TP_C"/>
</dbReference>
<keyword evidence="2" id="KW-0547">Nucleotide-binding</keyword>
<evidence type="ECO:0000256" key="2">
    <source>
        <dbReference type="ARBA" id="ARBA00022741"/>
    </source>
</evidence>
<dbReference type="GO" id="GO:0005304">
    <property type="term" value="F:L-valine transmembrane transporter activity"/>
    <property type="evidence" value="ECO:0007669"/>
    <property type="project" value="TreeGrafter"/>
</dbReference>
<reference evidence="5 6" key="1">
    <citation type="submission" date="2014-02" db="EMBL/GenBank/DDBJ databases">
        <title>The small core and large imbalanced accessory genome model reveals a collaborative survival strategy of Sorangium cellulosum strains in nature.</title>
        <authorList>
            <person name="Han K."/>
            <person name="Peng R."/>
            <person name="Blom J."/>
            <person name="Li Y.-Z."/>
        </authorList>
    </citation>
    <scope>NUCLEOTIDE SEQUENCE [LARGE SCALE GENOMIC DNA]</scope>
    <source>
        <strain evidence="5 6">So0157-18</strain>
    </source>
</reference>
<evidence type="ECO:0000256" key="3">
    <source>
        <dbReference type="ARBA" id="ARBA00022840"/>
    </source>
</evidence>
<keyword evidence="3 5" id="KW-0067">ATP-binding</keyword>
<dbReference type="InterPro" id="IPR051120">
    <property type="entry name" value="ABC_AA/LPS_Transport"/>
</dbReference>
<evidence type="ECO:0000313" key="5">
    <source>
        <dbReference type="EMBL" id="KYF55036.1"/>
    </source>
</evidence>
<feature type="domain" description="ABC transporter" evidence="4">
    <location>
        <begin position="4"/>
        <end position="245"/>
    </location>
</feature>
<evidence type="ECO:0000256" key="1">
    <source>
        <dbReference type="ARBA" id="ARBA00022448"/>
    </source>
</evidence>
<protein>
    <submittedName>
        <fullName evidence="5">ABC transporter ATP-binding protein</fullName>
    </submittedName>
</protein>
<organism evidence="5 6">
    <name type="scientific">Sorangium cellulosum</name>
    <name type="common">Polyangium cellulosum</name>
    <dbReference type="NCBI Taxonomy" id="56"/>
    <lineage>
        <taxon>Bacteria</taxon>
        <taxon>Pseudomonadati</taxon>
        <taxon>Myxococcota</taxon>
        <taxon>Polyangia</taxon>
        <taxon>Polyangiales</taxon>
        <taxon>Polyangiaceae</taxon>
        <taxon>Sorangium</taxon>
    </lineage>
</organism>
<gene>
    <name evidence="5" type="ORF">BE04_49305</name>
</gene>
<dbReference type="PANTHER" id="PTHR45772:SF7">
    <property type="entry name" value="AMINO ACID ABC TRANSPORTER ATP-BINDING PROTEIN"/>
    <property type="match status" value="1"/>
</dbReference>
<dbReference type="InterPro" id="IPR003593">
    <property type="entry name" value="AAA+_ATPase"/>
</dbReference>
<dbReference type="GO" id="GO:0005886">
    <property type="term" value="C:plasma membrane"/>
    <property type="evidence" value="ECO:0007669"/>
    <property type="project" value="TreeGrafter"/>
</dbReference>
<dbReference type="PANTHER" id="PTHR45772">
    <property type="entry name" value="CONSERVED COMPONENT OF ABC TRANSPORTER FOR NATURAL AMINO ACIDS-RELATED"/>
    <property type="match status" value="1"/>
</dbReference>
<dbReference type="InterPro" id="IPR027417">
    <property type="entry name" value="P-loop_NTPase"/>
</dbReference>
<dbReference type="SUPFAM" id="SSF52540">
    <property type="entry name" value="P-loop containing nucleoside triphosphate hydrolases"/>
    <property type="match status" value="1"/>
</dbReference>
<dbReference type="EMBL" id="JELX01002546">
    <property type="protein sequence ID" value="KYF55036.1"/>
    <property type="molecule type" value="Genomic_DNA"/>
</dbReference>
<proteinExistence type="predicted"/>
<dbReference type="GO" id="GO:0015192">
    <property type="term" value="F:L-phenylalanine transmembrane transporter activity"/>
    <property type="evidence" value="ECO:0007669"/>
    <property type="project" value="TreeGrafter"/>
</dbReference>
<sequence>MALFEAIHLSKRFGDRVVLEDITLSFEQGQLSGIMGPNGAGKSTCFNVLTGHFPPDRGQVLLDGQDITGLSPRQIARRGVARSFQIMSLFDEFTVLENVLFAVPEMRRSGMNPFKSVAADSAAMDKAIRVVEQVGLGQRLDSKSINLSYGQRRALEIAVALAAEPRVLFLDEPTQGMGAEGRDRLLELILTLKRRFTIVMIEHDMDFLFRLADRVSVIHWGQVIAQGTPDELRSDPWVRRAKLGAPADA</sequence>
<keyword evidence="1" id="KW-0813">Transport</keyword>
<dbReference type="Pfam" id="PF12399">
    <property type="entry name" value="BCA_ABC_TP_C"/>
    <property type="match status" value="1"/>
</dbReference>
<dbReference type="GO" id="GO:0042941">
    <property type="term" value="P:D-alanine transmembrane transport"/>
    <property type="evidence" value="ECO:0007669"/>
    <property type="project" value="TreeGrafter"/>
</dbReference>
<dbReference type="GO" id="GO:0016887">
    <property type="term" value="F:ATP hydrolysis activity"/>
    <property type="evidence" value="ECO:0007669"/>
    <property type="project" value="InterPro"/>
</dbReference>
<dbReference type="CDD" id="cd03219">
    <property type="entry name" value="ABC_Mj1267_LivG_branched"/>
    <property type="match status" value="1"/>
</dbReference>
<dbReference type="SMART" id="SM00382">
    <property type="entry name" value="AAA"/>
    <property type="match status" value="1"/>
</dbReference>
<dbReference type="GO" id="GO:0005524">
    <property type="term" value="F:ATP binding"/>
    <property type="evidence" value="ECO:0007669"/>
    <property type="project" value="UniProtKB-KW"/>
</dbReference>
<dbReference type="PROSITE" id="PS00211">
    <property type="entry name" value="ABC_TRANSPORTER_1"/>
    <property type="match status" value="1"/>
</dbReference>
<dbReference type="Gene3D" id="3.40.50.300">
    <property type="entry name" value="P-loop containing nucleotide triphosphate hydrolases"/>
    <property type="match status" value="1"/>
</dbReference>
<evidence type="ECO:0000313" key="6">
    <source>
        <dbReference type="Proteomes" id="UP000075604"/>
    </source>
</evidence>
<dbReference type="GO" id="GO:0015188">
    <property type="term" value="F:L-isoleucine transmembrane transporter activity"/>
    <property type="evidence" value="ECO:0007669"/>
    <property type="project" value="TreeGrafter"/>
</dbReference>
<evidence type="ECO:0000259" key="4">
    <source>
        <dbReference type="PROSITE" id="PS50893"/>
    </source>
</evidence>
<dbReference type="InterPro" id="IPR017871">
    <property type="entry name" value="ABC_transporter-like_CS"/>
</dbReference>
<dbReference type="Pfam" id="PF00005">
    <property type="entry name" value="ABC_tran"/>
    <property type="match status" value="1"/>
</dbReference>
<dbReference type="GO" id="GO:1903806">
    <property type="term" value="P:L-isoleucine import across plasma membrane"/>
    <property type="evidence" value="ECO:0007669"/>
    <property type="project" value="TreeGrafter"/>
</dbReference>
<dbReference type="GO" id="GO:0015808">
    <property type="term" value="P:L-alanine transport"/>
    <property type="evidence" value="ECO:0007669"/>
    <property type="project" value="TreeGrafter"/>
</dbReference>
<dbReference type="PROSITE" id="PS50893">
    <property type="entry name" value="ABC_TRANSPORTER_2"/>
    <property type="match status" value="1"/>
</dbReference>
<dbReference type="InterPro" id="IPR003439">
    <property type="entry name" value="ABC_transporter-like_ATP-bd"/>
</dbReference>